<dbReference type="InterPro" id="IPR019291">
    <property type="entry name" value="Host_attachment_protein"/>
</dbReference>
<proteinExistence type="predicted"/>
<sequence>MSAAWVVVADTSRARIFSAEKPASSLVEIQTLAHPEARLHEGDLVSDTAGRDRSSGMRAHNVGHTNDAKQEEASRFASHVCETIECGRVNRHFKKLYVIAAPSFLGMLRKQQTSSVQRVIAGEVSKNLSSHNLNDIRKSLPEYL</sequence>
<keyword evidence="3" id="KW-1185">Reference proteome</keyword>
<evidence type="ECO:0000313" key="2">
    <source>
        <dbReference type="EMBL" id="OOZ36681.1"/>
    </source>
</evidence>
<dbReference type="OrthoDB" id="329419at2"/>
<reference evidence="2 3" key="1">
    <citation type="submission" date="2016-11" db="EMBL/GenBank/DDBJ databases">
        <title>Mixed transmission modes and dynamic genome evolution in an obligate animal-bacterial symbiosis.</title>
        <authorList>
            <person name="Russell S.L."/>
            <person name="Corbett-Detig R.B."/>
            <person name="Cavanaugh C.M."/>
        </authorList>
    </citation>
    <scope>NUCLEOTIDE SEQUENCE [LARGE SCALE GENOMIC DNA]</scope>
    <source>
        <strain evidence="2">Se-Cadez</strain>
    </source>
</reference>
<evidence type="ECO:0000313" key="3">
    <source>
        <dbReference type="Proteomes" id="UP000190896"/>
    </source>
</evidence>
<feature type="compositionally biased region" description="Basic and acidic residues" evidence="1">
    <location>
        <begin position="46"/>
        <end position="55"/>
    </location>
</feature>
<protein>
    <submittedName>
        <fullName evidence="2">Host attachment protein</fullName>
    </submittedName>
</protein>
<gene>
    <name evidence="2" type="ORF">BOW51_05895</name>
</gene>
<feature type="region of interest" description="Disordered" evidence="1">
    <location>
        <begin position="46"/>
        <end position="70"/>
    </location>
</feature>
<dbReference type="Pfam" id="PF10116">
    <property type="entry name" value="Host_attach"/>
    <property type="match status" value="1"/>
</dbReference>
<dbReference type="Proteomes" id="UP000190896">
    <property type="component" value="Unassembled WGS sequence"/>
</dbReference>
<dbReference type="AlphaFoldDB" id="A0A1T2KV58"/>
<name>A0A1T2KV58_9GAMM</name>
<evidence type="ECO:0000256" key="1">
    <source>
        <dbReference type="SAM" id="MobiDB-lite"/>
    </source>
</evidence>
<comment type="caution">
    <text evidence="2">The sequence shown here is derived from an EMBL/GenBank/DDBJ whole genome shotgun (WGS) entry which is preliminary data.</text>
</comment>
<dbReference type="EMBL" id="MPRJ01000029">
    <property type="protein sequence ID" value="OOZ36681.1"/>
    <property type="molecule type" value="Genomic_DNA"/>
</dbReference>
<organism evidence="2 3">
    <name type="scientific">Solemya velesiana gill symbiont</name>
    <dbReference type="NCBI Taxonomy" id="1918948"/>
    <lineage>
        <taxon>Bacteria</taxon>
        <taxon>Pseudomonadati</taxon>
        <taxon>Pseudomonadota</taxon>
        <taxon>Gammaproteobacteria</taxon>
        <taxon>sulfur-oxidizing symbionts</taxon>
    </lineage>
</organism>
<accession>A0A1T2KV58</accession>
<dbReference type="RefSeq" id="WP_078486718.1">
    <property type="nucleotide sequence ID" value="NZ_MPRJ01000029.1"/>
</dbReference>